<dbReference type="AlphaFoldDB" id="A0A2L2T8W4"/>
<sequence>MWYREFVPNTRHLNAEDQDNEDEFTKATSLPIISRLGSKFITKFFAPNPDQVVALHHNEHCHLYCDFGRNLESPIDEKDPEYGNLYVRHIGIKQTIRALHGGERLP</sequence>
<name>A0A2L2T8W4_9HYPO</name>
<dbReference type="EMBL" id="LN649229">
    <property type="protein sequence ID" value="CEI67352.1"/>
    <property type="molecule type" value="Genomic_DNA"/>
</dbReference>
<keyword evidence="2" id="KW-1185">Reference proteome</keyword>
<accession>A0A2L2T8W4</accession>
<reference evidence="2" key="1">
    <citation type="submission" date="2014-10" db="EMBL/GenBank/DDBJ databases">
        <authorList>
            <person name="King R."/>
        </authorList>
    </citation>
    <scope>NUCLEOTIDE SEQUENCE [LARGE SCALE GENOMIC DNA]</scope>
    <source>
        <strain evidence="2">A3/5</strain>
    </source>
</reference>
<organism evidence="1 2">
    <name type="scientific">Fusarium venenatum</name>
    <dbReference type="NCBI Taxonomy" id="56646"/>
    <lineage>
        <taxon>Eukaryota</taxon>
        <taxon>Fungi</taxon>
        <taxon>Dikarya</taxon>
        <taxon>Ascomycota</taxon>
        <taxon>Pezizomycotina</taxon>
        <taxon>Sordariomycetes</taxon>
        <taxon>Hypocreomycetidae</taxon>
        <taxon>Hypocreales</taxon>
        <taxon>Nectriaceae</taxon>
        <taxon>Fusarium</taxon>
    </lineage>
</organism>
<evidence type="ECO:0000313" key="2">
    <source>
        <dbReference type="Proteomes" id="UP000245910"/>
    </source>
</evidence>
<proteinExistence type="predicted"/>
<protein>
    <submittedName>
        <fullName evidence="1">Uncharacterized protein</fullName>
    </submittedName>
</protein>
<dbReference type="Proteomes" id="UP000245910">
    <property type="component" value="Chromosome I"/>
</dbReference>
<evidence type="ECO:0000313" key="1">
    <source>
        <dbReference type="EMBL" id="CEI67352.1"/>
    </source>
</evidence>